<dbReference type="InterPro" id="IPR015122">
    <property type="entry name" value="Tn916-Xis"/>
</dbReference>
<organism evidence="1 2">
    <name type="scientific">Clostridium chromiireducens</name>
    <dbReference type="NCBI Taxonomy" id="225345"/>
    <lineage>
        <taxon>Bacteria</taxon>
        <taxon>Bacillati</taxon>
        <taxon>Bacillota</taxon>
        <taxon>Clostridia</taxon>
        <taxon>Eubacteriales</taxon>
        <taxon>Clostridiaceae</taxon>
        <taxon>Clostridium</taxon>
    </lineage>
</organism>
<evidence type="ECO:0000313" key="2">
    <source>
        <dbReference type="Proteomes" id="UP000656077"/>
    </source>
</evidence>
<evidence type="ECO:0000313" key="1">
    <source>
        <dbReference type="EMBL" id="MVX67017.1"/>
    </source>
</evidence>
<dbReference type="RefSeq" id="WP_202117507.1">
    <property type="nucleotide sequence ID" value="NZ_WSRQ01000085.1"/>
</dbReference>
<reference evidence="1" key="1">
    <citation type="submission" date="2019-12" db="EMBL/GenBank/DDBJ databases">
        <title>Microbes associate with the intestines of laboratory mice.</title>
        <authorList>
            <person name="Navarre W."/>
            <person name="Wong E."/>
        </authorList>
    </citation>
    <scope>NUCLEOTIDE SEQUENCE</scope>
    <source>
        <strain evidence="1">NM79_F5</strain>
    </source>
</reference>
<proteinExistence type="predicted"/>
<comment type="caution">
    <text evidence="1">The sequence shown here is derived from an EMBL/GenBank/DDBJ whole genome shotgun (WGS) entry which is preliminary data.</text>
</comment>
<name>A0A964RSL6_9CLOT</name>
<accession>A0A964RSL6</accession>
<dbReference type="EMBL" id="WSRQ01000085">
    <property type="protein sequence ID" value="MVX67017.1"/>
    <property type="molecule type" value="Genomic_DNA"/>
</dbReference>
<dbReference type="AlphaFoldDB" id="A0A964RSL6"/>
<dbReference type="Proteomes" id="UP000656077">
    <property type="component" value="Unassembled WGS sequence"/>
</dbReference>
<protein>
    <submittedName>
        <fullName evidence="1">Excisionase</fullName>
    </submittedName>
</protein>
<gene>
    <name evidence="1" type="ORF">GKZ28_25530</name>
</gene>
<dbReference type="InterPro" id="IPR038148">
    <property type="entry name" value="Tn1545/Tn916_Xis"/>
</dbReference>
<dbReference type="Gene3D" id="3.90.105.50">
    <property type="match status" value="1"/>
</dbReference>
<sequence length="71" mass="8655">MVLGKDMPLPWWKKYTLTIEEASNYFWIGEKTLRRFINEHKDEDFIIYNGTKVLVKRKVFEKFIDENINTL</sequence>
<dbReference type="Pfam" id="PF09035">
    <property type="entry name" value="Tn916-Xis"/>
    <property type="match status" value="1"/>
</dbReference>